<reference evidence="2" key="1">
    <citation type="journal article" date="2002" name="Science">
        <title>The draft genome of Ciona intestinalis: insights into chordate and vertebrate origins.</title>
        <authorList>
            <person name="Dehal P."/>
            <person name="Satou Y."/>
            <person name="Campbell R.K."/>
            <person name="Chapman J."/>
            <person name="Degnan B."/>
            <person name="De Tomaso A."/>
            <person name="Davidson B."/>
            <person name="Di Gregorio A."/>
            <person name="Gelpke M."/>
            <person name="Goodstein D.M."/>
            <person name="Harafuji N."/>
            <person name="Hastings K.E."/>
            <person name="Ho I."/>
            <person name="Hotta K."/>
            <person name="Huang W."/>
            <person name="Kawashima T."/>
            <person name="Lemaire P."/>
            <person name="Martinez D."/>
            <person name="Meinertzhagen I.A."/>
            <person name="Necula S."/>
            <person name="Nonaka M."/>
            <person name="Putnam N."/>
            <person name="Rash S."/>
            <person name="Saiga H."/>
            <person name="Satake M."/>
            <person name="Terry A."/>
            <person name="Yamada L."/>
            <person name="Wang H.G."/>
            <person name="Awazu S."/>
            <person name="Azumi K."/>
            <person name="Boore J."/>
            <person name="Branno M."/>
            <person name="Chin-Bow S."/>
            <person name="DeSantis R."/>
            <person name="Doyle S."/>
            <person name="Francino P."/>
            <person name="Keys D.N."/>
            <person name="Haga S."/>
            <person name="Hayashi H."/>
            <person name="Hino K."/>
            <person name="Imai K.S."/>
            <person name="Inaba K."/>
            <person name="Kano S."/>
            <person name="Kobayashi K."/>
            <person name="Kobayashi M."/>
            <person name="Lee B.I."/>
            <person name="Makabe K.W."/>
            <person name="Manohar C."/>
            <person name="Matassi G."/>
            <person name="Medina M."/>
            <person name="Mochizuki Y."/>
            <person name="Mount S."/>
            <person name="Morishita T."/>
            <person name="Miura S."/>
            <person name="Nakayama A."/>
            <person name="Nishizaka S."/>
            <person name="Nomoto H."/>
            <person name="Ohta F."/>
            <person name="Oishi K."/>
            <person name="Rigoutsos I."/>
            <person name="Sano M."/>
            <person name="Sasaki A."/>
            <person name="Sasakura Y."/>
            <person name="Shoguchi E."/>
            <person name="Shin-i T."/>
            <person name="Spagnuolo A."/>
            <person name="Stainier D."/>
            <person name="Suzuki M.M."/>
            <person name="Tassy O."/>
            <person name="Takatori N."/>
            <person name="Tokuoka M."/>
            <person name="Yagi K."/>
            <person name="Yoshizaki F."/>
            <person name="Wada S."/>
            <person name="Zhang C."/>
            <person name="Hyatt P.D."/>
            <person name="Larimer F."/>
            <person name="Detter C."/>
            <person name="Doggett N."/>
            <person name="Glavina T."/>
            <person name="Hawkins T."/>
            <person name="Richardson P."/>
            <person name="Lucas S."/>
            <person name="Kohara Y."/>
            <person name="Levine M."/>
            <person name="Satoh N."/>
            <person name="Rokhsar D.S."/>
        </authorList>
    </citation>
    <scope>NUCLEOTIDE SEQUENCE [LARGE SCALE GENOMIC DNA]</scope>
</reference>
<reference evidence="1" key="3">
    <citation type="submission" date="2025-08" db="UniProtKB">
        <authorList>
            <consortium name="Ensembl"/>
        </authorList>
    </citation>
    <scope>IDENTIFICATION</scope>
</reference>
<sequence>MKSLETTEEMCKRLAQNPGLKLPYHECCESNPVTYVHCQNVRKFTVRWNVERKLTTSSIK</sequence>
<dbReference type="EMBL" id="EAAA01002638">
    <property type="status" value="NOT_ANNOTATED_CDS"/>
    <property type="molecule type" value="Genomic_DNA"/>
</dbReference>
<keyword evidence="2" id="KW-1185">Reference proteome</keyword>
<proteinExistence type="predicted"/>
<dbReference type="HOGENOM" id="CLU_2941019_0_0_1"/>
<evidence type="ECO:0000313" key="2">
    <source>
        <dbReference type="Proteomes" id="UP000008144"/>
    </source>
</evidence>
<dbReference type="InParanoid" id="H2XTB2"/>
<dbReference type="Proteomes" id="UP000008144">
    <property type="component" value="Chromosome 8"/>
</dbReference>
<organism evidence="1 2">
    <name type="scientific">Ciona intestinalis</name>
    <name type="common">Transparent sea squirt</name>
    <name type="synonym">Ascidia intestinalis</name>
    <dbReference type="NCBI Taxonomy" id="7719"/>
    <lineage>
        <taxon>Eukaryota</taxon>
        <taxon>Metazoa</taxon>
        <taxon>Chordata</taxon>
        <taxon>Tunicata</taxon>
        <taxon>Ascidiacea</taxon>
        <taxon>Phlebobranchia</taxon>
        <taxon>Cionidae</taxon>
        <taxon>Ciona</taxon>
    </lineage>
</organism>
<accession>H2XTB2</accession>
<reference evidence="1" key="2">
    <citation type="journal article" date="2008" name="Genome Biol.">
        <title>Improved genome assembly and evidence-based global gene model set for the chordate Ciona intestinalis: new insight into intron and operon populations.</title>
        <authorList>
            <person name="Satou Y."/>
            <person name="Mineta K."/>
            <person name="Ogasawara M."/>
            <person name="Sasakura Y."/>
            <person name="Shoguchi E."/>
            <person name="Ueno K."/>
            <person name="Yamada L."/>
            <person name="Matsumoto J."/>
            <person name="Wasserscheid J."/>
            <person name="Dewar K."/>
            <person name="Wiley G.B."/>
            <person name="Macmil S.L."/>
            <person name="Roe B.A."/>
            <person name="Zeller R.W."/>
            <person name="Hastings K.E."/>
            <person name="Lemaire P."/>
            <person name="Lindquist E."/>
            <person name="Endo T."/>
            <person name="Hotta K."/>
            <person name="Inaba K."/>
        </authorList>
    </citation>
    <scope>NUCLEOTIDE SEQUENCE [LARGE SCALE GENOMIC DNA]</scope>
    <source>
        <strain evidence="1">wild type</strain>
    </source>
</reference>
<name>H2XTB2_CIOIN</name>
<evidence type="ECO:0000313" key="1">
    <source>
        <dbReference type="Ensembl" id="ENSCINP00000032896.1"/>
    </source>
</evidence>
<reference evidence="1" key="4">
    <citation type="submission" date="2025-09" db="UniProtKB">
        <authorList>
            <consortium name="Ensembl"/>
        </authorList>
    </citation>
    <scope>IDENTIFICATION</scope>
</reference>
<protein>
    <submittedName>
        <fullName evidence="1">Uncharacterized protein</fullName>
    </submittedName>
</protein>
<dbReference type="Ensembl" id="ENSCINT00000034643.1">
    <property type="protein sequence ID" value="ENSCINP00000032896.1"/>
    <property type="gene ID" value="ENSCING00000024309.1"/>
</dbReference>
<dbReference type="AlphaFoldDB" id="H2XTB2"/>